<evidence type="ECO:0000256" key="1">
    <source>
        <dbReference type="SAM" id="MobiDB-lite"/>
    </source>
</evidence>
<dbReference type="InterPro" id="IPR041581">
    <property type="entry name" value="Glyoxalase_6"/>
</dbReference>
<feature type="region of interest" description="Disordered" evidence="1">
    <location>
        <begin position="58"/>
        <end position="83"/>
    </location>
</feature>
<comment type="caution">
    <text evidence="3">The sequence shown here is derived from an EMBL/GenBank/DDBJ whole genome shotgun (WGS) entry which is preliminary data.</text>
</comment>
<dbReference type="PANTHER" id="PTHR35908">
    <property type="entry name" value="HYPOTHETICAL FUSION PROTEIN"/>
    <property type="match status" value="1"/>
</dbReference>
<dbReference type="InterPro" id="IPR029068">
    <property type="entry name" value="Glyas_Bleomycin-R_OHBP_Dase"/>
</dbReference>
<dbReference type="SUPFAM" id="SSF54593">
    <property type="entry name" value="Glyoxalase/Bleomycin resistance protein/Dihydroxybiphenyl dioxygenase"/>
    <property type="match status" value="1"/>
</dbReference>
<accession>A0ABN1FUW1</accession>
<dbReference type="InterPro" id="IPR037523">
    <property type="entry name" value="VOC_core"/>
</dbReference>
<dbReference type="Pfam" id="PF18029">
    <property type="entry name" value="Glyoxalase_6"/>
    <property type="match status" value="1"/>
</dbReference>
<evidence type="ECO:0000313" key="4">
    <source>
        <dbReference type="Proteomes" id="UP001500668"/>
    </source>
</evidence>
<dbReference type="RefSeq" id="WP_344074041.1">
    <property type="nucleotide sequence ID" value="NZ_BAAACA010000014.1"/>
</dbReference>
<dbReference type="Gene3D" id="3.10.180.10">
    <property type="entry name" value="2,3-Dihydroxybiphenyl 1,2-Dioxygenase, domain 1"/>
    <property type="match status" value="1"/>
</dbReference>
<proteinExistence type="predicted"/>
<dbReference type="PANTHER" id="PTHR35908:SF1">
    <property type="entry name" value="CONSERVED PROTEIN"/>
    <property type="match status" value="1"/>
</dbReference>
<name>A0ABN1FUW1_9ACTN</name>
<organism evidence="3 4">
    <name type="scientific">Streptomyces crystallinus</name>
    <dbReference type="NCBI Taxonomy" id="68191"/>
    <lineage>
        <taxon>Bacteria</taxon>
        <taxon>Bacillati</taxon>
        <taxon>Actinomycetota</taxon>
        <taxon>Actinomycetes</taxon>
        <taxon>Kitasatosporales</taxon>
        <taxon>Streptomycetaceae</taxon>
        <taxon>Streptomyces</taxon>
    </lineage>
</organism>
<dbReference type="CDD" id="cd06587">
    <property type="entry name" value="VOC"/>
    <property type="match status" value="1"/>
</dbReference>
<evidence type="ECO:0000313" key="3">
    <source>
        <dbReference type="EMBL" id="GAA0598202.1"/>
    </source>
</evidence>
<sequence>MEALSKKITTESTGLVQAAVLALDCAEPEELADFYARLLGAEPPSEEERCTERIEITGRGGTRMAFRRDHGAAPNSWPRPDDSQQAHLELLVPRVDMDAVERQVIALGARPLDTKDNGGPRDTRLYADPAGHTFSLRSG</sequence>
<feature type="compositionally biased region" description="Basic and acidic residues" evidence="1">
    <location>
        <begin position="112"/>
        <end position="125"/>
    </location>
</feature>
<feature type="region of interest" description="Disordered" evidence="1">
    <location>
        <begin position="111"/>
        <end position="139"/>
    </location>
</feature>
<dbReference type="PROSITE" id="PS51819">
    <property type="entry name" value="VOC"/>
    <property type="match status" value="1"/>
</dbReference>
<dbReference type="Proteomes" id="UP001500668">
    <property type="component" value="Unassembled WGS sequence"/>
</dbReference>
<keyword evidence="4" id="KW-1185">Reference proteome</keyword>
<evidence type="ECO:0000259" key="2">
    <source>
        <dbReference type="PROSITE" id="PS51819"/>
    </source>
</evidence>
<protein>
    <submittedName>
        <fullName evidence="3">VOC family protein</fullName>
    </submittedName>
</protein>
<dbReference type="EMBL" id="BAAACA010000014">
    <property type="protein sequence ID" value="GAA0598202.1"/>
    <property type="molecule type" value="Genomic_DNA"/>
</dbReference>
<feature type="domain" description="VOC" evidence="2">
    <location>
        <begin position="14"/>
        <end position="139"/>
    </location>
</feature>
<reference evidence="3 4" key="1">
    <citation type="journal article" date="2019" name="Int. J. Syst. Evol. Microbiol.">
        <title>The Global Catalogue of Microorganisms (GCM) 10K type strain sequencing project: providing services to taxonomists for standard genome sequencing and annotation.</title>
        <authorList>
            <consortium name="The Broad Institute Genomics Platform"/>
            <consortium name="The Broad Institute Genome Sequencing Center for Infectious Disease"/>
            <person name="Wu L."/>
            <person name="Ma J."/>
        </authorList>
    </citation>
    <scope>NUCLEOTIDE SEQUENCE [LARGE SCALE GENOMIC DNA]</scope>
    <source>
        <strain evidence="3 4">JCM 5067</strain>
    </source>
</reference>
<gene>
    <name evidence="3" type="ORF">GCM10010394_29710</name>
</gene>